<evidence type="ECO:0000259" key="11">
    <source>
        <dbReference type="PROSITE" id="PS50893"/>
    </source>
</evidence>
<keyword evidence="9 10" id="KW-0472">Membrane</keyword>
<evidence type="ECO:0000256" key="2">
    <source>
        <dbReference type="ARBA" id="ARBA00022448"/>
    </source>
</evidence>
<dbReference type="NCBIfam" id="TIGR03375">
    <property type="entry name" value="type_I_sec_LssB"/>
    <property type="match status" value="1"/>
</dbReference>
<dbReference type="InterPro" id="IPR027417">
    <property type="entry name" value="P-loop_NTPase"/>
</dbReference>
<feature type="transmembrane region" description="Helical" evidence="10">
    <location>
        <begin position="299"/>
        <end position="320"/>
    </location>
</feature>
<evidence type="ECO:0000256" key="5">
    <source>
        <dbReference type="ARBA" id="ARBA00022741"/>
    </source>
</evidence>
<evidence type="ECO:0000259" key="13">
    <source>
        <dbReference type="PROSITE" id="PS50990"/>
    </source>
</evidence>
<evidence type="ECO:0000256" key="8">
    <source>
        <dbReference type="ARBA" id="ARBA00022989"/>
    </source>
</evidence>
<name>A0A5C8ZQM0_9GAMM</name>
<keyword evidence="6" id="KW-0378">Hydrolase</keyword>
<dbReference type="InterPro" id="IPR003439">
    <property type="entry name" value="ABC_transporter-like_ATP-bd"/>
</dbReference>
<dbReference type="InterPro" id="IPR039421">
    <property type="entry name" value="Type_1_exporter"/>
</dbReference>
<dbReference type="SUPFAM" id="SSF52540">
    <property type="entry name" value="P-loop containing nucleoside triphosphate hydrolases"/>
    <property type="match status" value="1"/>
</dbReference>
<dbReference type="InterPro" id="IPR017750">
    <property type="entry name" value="ATPase_T1SS"/>
</dbReference>
<dbReference type="EMBL" id="VRYZ01000007">
    <property type="protein sequence ID" value="TXS89950.1"/>
    <property type="molecule type" value="Genomic_DNA"/>
</dbReference>
<proteinExistence type="predicted"/>
<feature type="domain" description="Peptidase C39" evidence="13">
    <location>
        <begin position="6"/>
        <end position="132"/>
    </location>
</feature>
<keyword evidence="3" id="KW-1003">Cell membrane</keyword>
<dbReference type="Gene3D" id="1.20.1560.10">
    <property type="entry name" value="ABC transporter type 1, transmembrane domain"/>
    <property type="match status" value="1"/>
</dbReference>
<dbReference type="InterPro" id="IPR005074">
    <property type="entry name" value="Peptidase_C39"/>
</dbReference>
<dbReference type="PROSITE" id="PS50990">
    <property type="entry name" value="PEPTIDASE_C39"/>
    <property type="match status" value="1"/>
</dbReference>
<comment type="caution">
    <text evidence="14">The sequence shown here is derived from an EMBL/GenBank/DDBJ whole genome shotgun (WGS) entry which is preliminary data.</text>
</comment>
<dbReference type="Gene3D" id="3.90.70.10">
    <property type="entry name" value="Cysteine proteinases"/>
    <property type="match status" value="1"/>
</dbReference>
<comment type="subcellular location">
    <subcellularLocation>
        <location evidence="1">Cell membrane</location>
        <topology evidence="1">Multi-pass membrane protein</topology>
    </subcellularLocation>
</comment>
<dbReference type="InterPro" id="IPR017871">
    <property type="entry name" value="ABC_transporter-like_CS"/>
</dbReference>
<dbReference type="PROSITE" id="PS50893">
    <property type="entry name" value="ABC_TRANSPORTER_2"/>
    <property type="match status" value="1"/>
</dbReference>
<feature type="domain" description="ABC transporter" evidence="11">
    <location>
        <begin position="480"/>
        <end position="715"/>
    </location>
</feature>
<dbReference type="InterPro" id="IPR036640">
    <property type="entry name" value="ABC1_TM_sf"/>
</dbReference>
<sequence length="715" mass="78390">MVGADSLNSAVKDDSLLQCLLALCRYHGSASTPEALSGGLPLVNGRLTPTLFERAASRVGLVSRIVERPAQEIEAELLPAVVLLEQDRACLLLAWDRDSDTASVIYPELNEAAVQVAGEKLRQQDTGRAIVCRPRFRFDQRTPRKTESSRGHWFWDAIRANTPIYRDVLLAALFINIFALALPLFTMNVYDRVVPNYAVETLWMLAAGVGIIMIADITLRTMRAYFLDLASRRVDMRLSSQIMERVLGSRLESKPVSVGSYAVNLRSFETVRDFITSASITTLIDVPFALIFIGVIAWIAPLVLIPIGIGLLIVLGYALATQGKLKELTETTYRAGALRNSTLIESLVGLDTIKAMGAESRMQRKWEETTSFLAHVGVQLRLVSNSTVNLTLWSQQMVTVFVIVTGVYLISAGELSMGGLIACTMLAGRVMAPFGQVAGLISAYHNARVALQSLDDVMAQPMERSEGAQFLSREMFQGDIEFRNVSFAYPGSEMSSLNNVSFRIRPGEHVAILGRVGSGKSTLQKLAMALYQPTDGAIMVDGIDLRQLDPTELRSRVGYVPQDVTLFYGSLRDNLTLSHSNVSDAALVRAAEIANLGEYINRHPQGFDMLIGERGDSLSGGQRKCVALARAVIHDPPILLMDEPTGSMDHSTEVAVKKQLQQYVKGRTWVVVTHRNSLLEMVDRIIVIDNGKLVADGPRDSVIQALQQGKIGAAK</sequence>
<dbReference type="OrthoDB" id="9806127at2"/>
<dbReference type="CDD" id="cd18587">
    <property type="entry name" value="ABC_6TM_LapB_like"/>
    <property type="match status" value="1"/>
</dbReference>
<protein>
    <submittedName>
        <fullName evidence="14">Type I secretion system permease/ATPase</fullName>
    </submittedName>
</protein>
<feature type="transmembrane region" description="Helical" evidence="10">
    <location>
        <begin position="274"/>
        <end position="293"/>
    </location>
</feature>
<dbReference type="InterPro" id="IPR003593">
    <property type="entry name" value="AAA+_ATPase"/>
</dbReference>
<evidence type="ECO:0000256" key="1">
    <source>
        <dbReference type="ARBA" id="ARBA00004651"/>
    </source>
</evidence>
<feature type="transmembrane region" description="Helical" evidence="10">
    <location>
        <begin position="202"/>
        <end position="219"/>
    </location>
</feature>
<reference evidence="14 15" key="1">
    <citation type="submission" date="2019-08" db="EMBL/GenBank/DDBJ databases">
        <title>Parahaliea maris sp. nov., isolated from the surface seawater.</title>
        <authorList>
            <person name="Liu Y."/>
        </authorList>
    </citation>
    <scope>NUCLEOTIDE SEQUENCE [LARGE SCALE GENOMIC DNA]</scope>
    <source>
        <strain evidence="14 15">S2-26</strain>
    </source>
</reference>
<keyword evidence="2" id="KW-0813">Transport</keyword>
<dbReference type="GO" id="GO:0016887">
    <property type="term" value="F:ATP hydrolysis activity"/>
    <property type="evidence" value="ECO:0007669"/>
    <property type="project" value="InterPro"/>
</dbReference>
<accession>A0A5C8ZQM0</accession>
<dbReference type="PROSITE" id="PS50929">
    <property type="entry name" value="ABC_TM1F"/>
    <property type="match status" value="1"/>
</dbReference>
<keyword evidence="5" id="KW-0547">Nucleotide-binding</keyword>
<organism evidence="14 15">
    <name type="scientific">Parahaliea aestuarii</name>
    <dbReference type="NCBI Taxonomy" id="1852021"/>
    <lineage>
        <taxon>Bacteria</taxon>
        <taxon>Pseudomonadati</taxon>
        <taxon>Pseudomonadota</taxon>
        <taxon>Gammaproteobacteria</taxon>
        <taxon>Cellvibrionales</taxon>
        <taxon>Halieaceae</taxon>
        <taxon>Parahaliea</taxon>
    </lineage>
</organism>
<dbReference type="CDD" id="cd03245">
    <property type="entry name" value="ABCC_bacteriocin_exporters"/>
    <property type="match status" value="1"/>
</dbReference>
<feature type="transmembrane region" description="Helical" evidence="10">
    <location>
        <begin position="168"/>
        <end position="190"/>
    </location>
</feature>
<dbReference type="SMART" id="SM00382">
    <property type="entry name" value="AAA"/>
    <property type="match status" value="1"/>
</dbReference>
<dbReference type="InterPro" id="IPR011527">
    <property type="entry name" value="ABC1_TM_dom"/>
</dbReference>
<evidence type="ECO:0000313" key="15">
    <source>
        <dbReference type="Proteomes" id="UP000321933"/>
    </source>
</evidence>
<dbReference type="GO" id="GO:0006508">
    <property type="term" value="P:proteolysis"/>
    <property type="evidence" value="ECO:0007669"/>
    <property type="project" value="InterPro"/>
</dbReference>
<evidence type="ECO:0000256" key="10">
    <source>
        <dbReference type="SAM" id="Phobius"/>
    </source>
</evidence>
<keyword evidence="4 10" id="KW-0812">Transmembrane</keyword>
<feature type="transmembrane region" description="Helical" evidence="10">
    <location>
        <begin position="390"/>
        <end position="411"/>
    </location>
</feature>
<evidence type="ECO:0000256" key="9">
    <source>
        <dbReference type="ARBA" id="ARBA00023136"/>
    </source>
</evidence>
<keyword evidence="8 10" id="KW-1133">Transmembrane helix</keyword>
<evidence type="ECO:0000256" key="7">
    <source>
        <dbReference type="ARBA" id="ARBA00022840"/>
    </source>
</evidence>
<gene>
    <name evidence="14" type="ORF">FVW59_15160</name>
</gene>
<dbReference type="Gene3D" id="3.40.50.300">
    <property type="entry name" value="P-loop containing nucleotide triphosphate hydrolases"/>
    <property type="match status" value="1"/>
</dbReference>
<keyword evidence="15" id="KW-1185">Reference proteome</keyword>
<dbReference type="Proteomes" id="UP000321933">
    <property type="component" value="Unassembled WGS sequence"/>
</dbReference>
<evidence type="ECO:0000256" key="3">
    <source>
        <dbReference type="ARBA" id="ARBA00022475"/>
    </source>
</evidence>
<dbReference type="Pfam" id="PF00005">
    <property type="entry name" value="ABC_tran"/>
    <property type="match status" value="1"/>
</dbReference>
<dbReference type="CDD" id="cd02421">
    <property type="entry name" value="Peptidase_C39_likeD"/>
    <property type="match status" value="1"/>
</dbReference>
<dbReference type="SUPFAM" id="SSF90123">
    <property type="entry name" value="ABC transporter transmembrane region"/>
    <property type="match status" value="1"/>
</dbReference>
<keyword evidence="7" id="KW-0067">ATP-binding</keyword>
<dbReference type="GO" id="GO:0005886">
    <property type="term" value="C:plasma membrane"/>
    <property type="evidence" value="ECO:0007669"/>
    <property type="project" value="UniProtKB-SubCell"/>
</dbReference>
<feature type="domain" description="ABC transmembrane type-1" evidence="12">
    <location>
        <begin position="168"/>
        <end position="446"/>
    </location>
</feature>
<evidence type="ECO:0000256" key="4">
    <source>
        <dbReference type="ARBA" id="ARBA00022692"/>
    </source>
</evidence>
<dbReference type="PANTHER" id="PTHR43394">
    <property type="entry name" value="ATP-DEPENDENT PERMEASE MDL1, MITOCHONDRIAL"/>
    <property type="match status" value="1"/>
</dbReference>
<evidence type="ECO:0000259" key="12">
    <source>
        <dbReference type="PROSITE" id="PS50929"/>
    </source>
</evidence>
<evidence type="ECO:0000313" key="14">
    <source>
        <dbReference type="EMBL" id="TXS89950.1"/>
    </source>
</evidence>
<dbReference type="PROSITE" id="PS00211">
    <property type="entry name" value="ABC_TRANSPORTER_1"/>
    <property type="match status" value="1"/>
</dbReference>
<dbReference type="PANTHER" id="PTHR43394:SF1">
    <property type="entry name" value="ATP-BINDING CASSETTE SUB-FAMILY B MEMBER 10, MITOCHONDRIAL"/>
    <property type="match status" value="1"/>
</dbReference>
<dbReference type="AlphaFoldDB" id="A0A5C8ZQM0"/>
<dbReference type="Pfam" id="PF00664">
    <property type="entry name" value="ABC_membrane"/>
    <property type="match status" value="1"/>
</dbReference>
<dbReference type="GO" id="GO:0008233">
    <property type="term" value="F:peptidase activity"/>
    <property type="evidence" value="ECO:0007669"/>
    <property type="project" value="InterPro"/>
</dbReference>
<evidence type="ECO:0000256" key="6">
    <source>
        <dbReference type="ARBA" id="ARBA00022801"/>
    </source>
</evidence>
<dbReference type="FunFam" id="3.40.50.300:FF:000299">
    <property type="entry name" value="ABC transporter ATP-binding protein/permease"/>
    <property type="match status" value="1"/>
</dbReference>
<dbReference type="GO" id="GO:0015421">
    <property type="term" value="F:ABC-type oligopeptide transporter activity"/>
    <property type="evidence" value="ECO:0007669"/>
    <property type="project" value="TreeGrafter"/>
</dbReference>
<dbReference type="GO" id="GO:0005524">
    <property type="term" value="F:ATP binding"/>
    <property type="evidence" value="ECO:0007669"/>
    <property type="project" value="UniProtKB-KW"/>
</dbReference>